<name>A0A4Y6Q1V5_PERCE</name>
<dbReference type="InterPro" id="IPR050472">
    <property type="entry name" value="Anth_synth/Amidotransfase"/>
</dbReference>
<proteinExistence type="predicted"/>
<keyword evidence="1" id="KW-0315">Glutamine amidotransferase</keyword>
<evidence type="ECO:0000259" key="2">
    <source>
        <dbReference type="Pfam" id="PF00117"/>
    </source>
</evidence>
<dbReference type="CDD" id="cd01743">
    <property type="entry name" value="GATase1_Anthranilate_Synthase"/>
    <property type="match status" value="1"/>
</dbReference>
<evidence type="ECO:0000313" key="4">
    <source>
        <dbReference type="Proteomes" id="UP000315995"/>
    </source>
</evidence>
<dbReference type="PROSITE" id="PS51273">
    <property type="entry name" value="GATASE_TYPE_1"/>
    <property type="match status" value="1"/>
</dbReference>
<dbReference type="InterPro" id="IPR029062">
    <property type="entry name" value="Class_I_gatase-like"/>
</dbReference>
<feature type="domain" description="Glutamine amidotransferase" evidence="2">
    <location>
        <begin position="20"/>
        <end position="202"/>
    </location>
</feature>
<dbReference type="InterPro" id="IPR017926">
    <property type="entry name" value="GATASE"/>
</dbReference>
<sequence>MTYLPSLQTRWTHKTTGEIVLLDNRDSFVFNLAHRFAELGAEVVVHRSDELTVDELTSWEPRALVISPGPGHPDAAGISVAAIRRFSGELPILGICLGHQAIVTAFGGDVGPNDAPMHGKPSMVEHDGQGVFEGLDSPFEAGRYHSLVAREPLPRELEVSARADGFVMGVQHREHATFGVQFHPESVLTPRGYGLLENFLRRC</sequence>
<reference evidence="3 4" key="1">
    <citation type="submission" date="2019-06" db="EMBL/GenBank/DDBJ databases">
        <title>Persicimonas caeni gen. nov., sp. nov., a predatory bacterium isolated from solar saltern.</title>
        <authorList>
            <person name="Wang S."/>
        </authorList>
    </citation>
    <scope>NUCLEOTIDE SEQUENCE [LARGE SCALE GENOMIC DNA]</scope>
    <source>
        <strain evidence="3 4">YN101</strain>
    </source>
</reference>
<dbReference type="GO" id="GO:0000162">
    <property type="term" value="P:L-tryptophan biosynthetic process"/>
    <property type="evidence" value="ECO:0007669"/>
    <property type="project" value="TreeGrafter"/>
</dbReference>
<dbReference type="Pfam" id="PF00117">
    <property type="entry name" value="GATase"/>
    <property type="match status" value="1"/>
</dbReference>
<accession>A0A4Y6Q1V5</accession>
<dbReference type="PANTHER" id="PTHR43418:SF4">
    <property type="entry name" value="MULTIFUNCTIONAL TRYPTOPHAN BIOSYNTHESIS PROTEIN"/>
    <property type="match status" value="1"/>
</dbReference>
<dbReference type="GO" id="GO:0004049">
    <property type="term" value="F:anthranilate synthase activity"/>
    <property type="evidence" value="ECO:0007669"/>
    <property type="project" value="TreeGrafter"/>
</dbReference>
<dbReference type="RefSeq" id="WP_141201025.1">
    <property type="nucleotide sequence ID" value="NZ_CP041186.1"/>
</dbReference>
<gene>
    <name evidence="3" type="ORF">FIV42_28700</name>
</gene>
<accession>A0A5B8YCV5</accession>
<dbReference type="PRINTS" id="PR00099">
    <property type="entry name" value="CPSGATASE"/>
</dbReference>
<dbReference type="Gene3D" id="3.40.50.880">
    <property type="match status" value="1"/>
</dbReference>
<organism evidence="3 4">
    <name type="scientific">Persicimonas caeni</name>
    <dbReference type="NCBI Taxonomy" id="2292766"/>
    <lineage>
        <taxon>Bacteria</taxon>
        <taxon>Deltaproteobacteria</taxon>
        <taxon>Bradymonadales</taxon>
        <taxon>Bradymonadaceae</taxon>
        <taxon>Persicimonas</taxon>
    </lineage>
</organism>
<evidence type="ECO:0000313" key="3">
    <source>
        <dbReference type="EMBL" id="QDG54581.1"/>
    </source>
</evidence>
<dbReference type="PRINTS" id="PR00097">
    <property type="entry name" value="ANTSNTHASEII"/>
</dbReference>
<dbReference type="SUPFAM" id="SSF52317">
    <property type="entry name" value="Class I glutamine amidotransferase-like"/>
    <property type="match status" value="1"/>
</dbReference>
<keyword evidence="4" id="KW-1185">Reference proteome</keyword>
<protein>
    <submittedName>
        <fullName evidence="3">Aminodeoxychorismate/anthranilate synthase component II</fullName>
    </submittedName>
</protein>
<dbReference type="OrthoDB" id="9786812at2"/>
<dbReference type="EMBL" id="CP041186">
    <property type="protein sequence ID" value="QDG54581.1"/>
    <property type="molecule type" value="Genomic_DNA"/>
</dbReference>
<evidence type="ECO:0000256" key="1">
    <source>
        <dbReference type="ARBA" id="ARBA00022962"/>
    </source>
</evidence>
<dbReference type="AlphaFoldDB" id="A0A4Y6Q1V5"/>
<dbReference type="FunFam" id="3.40.50.880:FF:000003">
    <property type="entry name" value="Anthranilate synthase component II"/>
    <property type="match status" value="1"/>
</dbReference>
<dbReference type="GO" id="GO:0005829">
    <property type="term" value="C:cytosol"/>
    <property type="evidence" value="ECO:0007669"/>
    <property type="project" value="TreeGrafter"/>
</dbReference>
<dbReference type="PRINTS" id="PR00096">
    <property type="entry name" value="GATASE"/>
</dbReference>
<dbReference type="InterPro" id="IPR006221">
    <property type="entry name" value="TrpG/PapA_dom"/>
</dbReference>
<dbReference type="Proteomes" id="UP000315995">
    <property type="component" value="Chromosome"/>
</dbReference>
<dbReference type="NCBIfam" id="TIGR00566">
    <property type="entry name" value="trpG_papA"/>
    <property type="match status" value="1"/>
</dbReference>
<dbReference type="PANTHER" id="PTHR43418">
    <property type="entry name" value="MULTIFUNCTIONAL TRYPTOPHAN BIOSYNTHESIS PROTEIN-RELATED"/>
    <property type="match status" value="1"/>
</dbReference>